<dbReference type="EMBL" id="CABFOC020000046">
    <property type="protein sequence ID" value="CAH0054114.1"/>
    <property type="molecule type" value="Genomic_DNA"/>
</dbReference>
<reference evidence="1" key="1">
    <citation type="submission" date="2021-10" db="EMBL/GenBank/DDBJ databases">
        <authorList>
            <person name="Piombo E."/>
        </authorList>
    </citation>
    <scope>NUCLEOTIDE SEQUENCE</scope>
</reference>
<sequence>MELRDGGDGPECSDLGKVEIPRTIEHRSTCNQSDFDFNADEVIQRLLVKYKSTNFKALLEGYEREIKKRTYPVCAREVESDLVQAAVECAEDRAVYAQLCHDLITLTQQAQKASGSSLKYPNQTLDMMKYYAKLWAEVCEKSQKLPVSEGSEALLAKLTGPSWLLSQLWRDIENIRKEKTFLILPIRFLRVFYAVWRERGGFGVIVRRLRAKLRGGLKQG</sequence>
<evidence type="ECO:0000313" key="1">
    <source>
        <dbReference type="EMBL" id="CAH0054114.1"/>
    </source>
</evidence>
<organism evidence="1 2">
    <name type="scientific">Clonostachys solani</name>
    <dbReference type="NCBI Taxonomy" id="160281"/>
    <lineage>
        <taxon>Eukaryota</taxon>
        <taxon>Fungi</taxon>
        <taxon>Dikarya</taxon>
        <taxon>Ascomycota</taxon>
        <taxon>Pezizomycotina</taxon>
        <taxon>Sordariomycetes</taxon>
        <taxon>Hypocreomycetidae</taxon>
        <taxon>Hypocreales</taxon>
        <taxon>Bionectriaceae</taxon>
        <taxon>Clonostachys</taxon>
    </lineage>
</organism>
<gene>
    <name evidence="1" type="ORF">CSOL1703_00015307</name>
</gene>
<dbReference type="OrthoDB" id="5146195at2759"/>
<protein>
    <submittedName>
        <fullName evidence="1">Uncharacterized protein</fullName>
    </submittedName>
</protein>
<name>A0A9P0EMK1_9HYPO</name>
<keyword evidence="2" id="KW-1185">Reference proteome</keyword>
<comment type="caution">
    <text evidence="1">The sequence shown here is derived from an EMBL/GenBank/DDBJ whole genome shotgun (WGS) entry which is preliminary data.</text>
</comment>
<evidence type="ECO:0000313" key="2">
    <source>
        <dbReference type="Proteomes" id="UP000775872"/>
    </source>
</evidence>
<dbReference type="AlphaFoldDB" id="A0A9P0EMK1"/>
<proteinExistence type="predicted"/>
<dbReference type="Proteomes" id="UP000775872">
    <property type="component" value="Unassembled WGS sequence"/>
</dbReference>
<accession>A0A9P0EMK1</accession>